<dbReference type="InterPro" id="IPR017871">
    <property type="entry name" value="ABC_transporter-like_CS"/>
</dbReference>
<dbReference type="Gene3D" id="1.20.1560.10">
    <property type="entry name" value="ABC transporter type 1, transmembrane domain"/>
    <property type="match status" value="1"/>
</dbReference>
<feature type="transmembrane region" description="Helical" evidence="7">
    <location>
        <begin position="266"/>
        <end position="284"/>
    </location>
</feature>
<evidence type="ECO:0000313" key="11">
    <source>
        <dbReference type="Proteomes" id="UP001301388"/>
    </source>
</evidence>
<keyword evidence="2 7" id="KW-0812">Transmembrane</keyword>
<dbReference type="PROSITE" id="PS50893">
    <property type="entry name" value="ABC_TRANSPORTER_2"/>
    <property type="match status" value="1"/>
</dbReference>
<evidence type="ECO:0000256" key="6">
    <source>
        <dbReference type="ARBA" id="ARBA00023136"/>
    </source>
</evidence>
<dbReference type="InterPro" id="IPR039421">
    <property type="entry name" value="Type_1_exporter"/>
</dbReference>
<evidence type="ECO:0000256" key="5">
    <source>
        <dbReference type="ARBA" id="ARBA00022989"/>
    </source>
</evidence>
<dbReference type="GO" id="GO:0005524">
    <property type="term" value="F:ATP binding"/>
    <property type="evidence" value="ECO:0007669"/>
    <property type="project" value="UniProtKB-KW"/>
</dbReference>
<keyword evidence="4 10" id="KW-0067">ATP-binding</keyword>
<feature type="transmembrane region" description="Helical" evidence="7">
    <location>
        <begin position="74"/>
        <end position="100"/>
    </location>
</feature>
<feature type="domain" description="ABC transporter" evidence="8">
    <location>
        <begin position="362"/>
        <end position="598"/>
    </location>
</feature>
<dbReference type="PANTHER" id="PTHR24221">
    <property type="entry name" value="ATP-BINDING CASSETTE SUB-FAMILY B"/>
    <property type="match status" value="1"/>
</dbReference>
<protein>
    <submittedName>
        <fullName evidence="10">ABC transporter ATP-binding protein</fullName>
    </submittedName>
</protein>
<dbReference type="InterPro" id="IPR003593">
    <property type="entry name" value="AAA+_ATPase"/>
</dbReference>
<dbReference type="Pfam" id="PF00664">
    <property type="entry name" value="ABC_membrane"/>
    <property type="match status" value="1"/>
</dbReference>
<gene>
    <name evidence="10" type="ORF">VB774_16980</name>
</gene>
<dbReference type="InterPro" id="IPR027417">
    <property type="entry name" value="P-loop_NTPase"/>
</dbReference>
<dbReference type="RefSeq" id="WP_323262584.1">
    <property type="nucleotide sequence ID" value="NZ_JAYGIE010000087.1"/>
</dbReference>
<dbReference type="SUPFAM" id="SSF52540">
    <property type="entry name" value="P-loop containing nucleoside triphosphate hydrolases"/>
    <property type="match status" value="1"/>
</dbReference>
<proteinExistence type="predicted"/>
<evidence type="ECO:0000259" key="9">
    <source>
        <dbReference type="PROSITE" id="PS50929"/>
    </source>
</evidence>
<dbReference type="InterPro" id="IPR003439">
    <property type="entry name" value="ABC_transporter-like_ATP-bd"/>
</dbReference>
<dbReference type="Pfam" id="PF00005">
    <property type="entry name" value="ABC_tran"/>
    <property type="match status" value="1"/>
</dbReference>
<keyword evidence="5 7" id="KW-1133">Transmembrane helix</keyword>
<evidence type="ECO:0000256" key="3">
    <source>
        <dbReference type="ARBA" id="ARBA00022741"/>
    </source>
</evidence>
<dbReference type="PROSITE" id="PS00211">
    <property type="entry name" value="ABC_TRANSPORTER_1"/>
    <property type="match status" value="1"/>
</dbReference>
<dbReference type="EMBL" id="JAYGIE010000087">
    <property type="protein sequence ID" value="MEA5479318.1"/>
    <property type="molecule type" value="Genomic_DNA"/>
</dbReference>
<dbReference type="PROSITE" id="PS50929">
    <property type="entry name" value="ABC_TM1F"/>
    <property type="match status" value="1"/>
</dbReference>
<keyword evidence="6 7" id="KW-0472">Membrane</keyword>
<evidence type="ECO:0000313" key="10">
    <source>
        <dbReference type="EMBL" id="MEA5479318.1"/>
    </source>
</evidence>
<feature type="domain" description="ABC transmembrane type-1" evidence="9">
    <location>
        <begin position="59"/>
        <end position="321"/>
    </location>
</feature>
<dbReference type="SMART" id="SM00382">
    <property type="entry name" value="AAA"/>
    <property type="match status" value="1"/>
</dbReference>
<feature type="transmembrane region" description="Helical" evidence="7">
    <location>
        <begin position="146"/>
        <end position="172"/>
    </location>
</feature>
<dbReference type="PANTHER" id="PTHR24221:SF654">
    <property type="entry name" value="ATP-BINDING CASSETTE SUB-FAMILY B MEMBER 6"/>
    <property type="match status" value="1"/>
</dbReference>
<evidence type="ECO:0000256" key="4">
    <source>
        <dbReference type="ARBA" id="ARBA00022840"/>
    </source>
</evidence>
<feature type="transmembrane region" description="Helical" evidence="7">
    <location>
        <begin position="20"/>
        <end position="41"/>
    </location>
</feature>
<comment type="caution">
    <text evidence="10">The sequence shown here is derived from an EMBL/GenBank/DDBJ whole genome shotgun (WGS) entry which is preliminary data.</text>
</comment>
<evidence type="ECO:0000256" key="7">
    <source>
        <dbReference type="SAM" id="Phobius"/>
    </source>
</evidence>
<keyword evidence="11" id="KW-1185">Reference proteome</keyword>
<name>A0ABU5TLX0_9CYAN</name>
<feature type="transmembrane region" description="Helical" evidence="7">
    <location>
        <begin position="178"/>
        <end position="195"/>
    </location>
</feature>
<accession>A0ABU5TLX0</accession>
<comment type="subcellular location">
    <subcellularLocation>
        <location evidence="1">Cell membrane</location>
        <topology evidence="1">Multi-pass membrane protein</topology>
    </subcellularLocation>
</comment>
<dbReference type="SUPFAM" id="SSF90123">
    <property type="entry name" value="ABC transporter transmembrane region"/>
    <property type="match status" value="1"/>
</dbReference>
<dbReference type="InterPro" id="IPR036640">
    <property type="entry name" value="ABC1_TM_sf"/>
</dbReference>
<dbReference type="Gene3D" id="3.40.50.300">
    <property type="entry name" value="P-loop containing nucleotide triphosphate hydrolases"/>
    <property type="match status" value="1"/>
</dbReference>
<organism evidence="10 11">
    <name type="scientific">Pseudanabaena galeata UHCC 0370</name>
    <dbReference type="NCBI Taxonomy" id="3110310"/>
    <lineage>
        <taxon>Bacteria</taxon>
        <taxon>Bacillati</taxon>
        <taxon>Cyanobacteriota</taxon>
        <taxon>Cyanophyceae</taxon>
        <taxon>Pseudanabaenales</taxon>
        <taxon>Pseudanabaenaceae</taxon>
        <taxon>Pseudanabaena</taxon>
    </lineage>
</organism>
<dbReference type="Proteomes" id="UP001301388">
    <property type="component" value="Unassembled WGS sequence"/>
</dbReference>
<reference evidence="10 11" key="1">
    <citation type="submission" date="2023-12" db="EMBL/GenBank/DDBJ databases">
        <title>Baltic Sea Cyanobacteria.</title>
        <authorList>
            <person name="Delbaje E."/>
            <person name="Fewer D.P."/>
            <person name="Shishido T.K."/>
        </authorList>
    </citation>
    <scope>NUCLEOTIDE SEQUENCE [LARGE SCALE GENOMIC DNA]</scope>
    <source>
        <strain evidence="10 11">UHCC 0370</strain>
    </source>
</reference>
<dbReference type="InterPro" id="IPR011527">
    <property type="entry name" value="ABC1_TM_dom"/>
</dbReference>
<evidence type="ECO:0000256" key="2">
    <source>
        <dbReference type="ARBA" id="ARBA00022692"/>
    </source>
</evidence>
<evidence type="ECO:0000259" key="8">
    <source>
        <dbReference type="PROSITE" id="PS50893"/>
    </source>
</evidence>
<evidence type="ECO:0000256" key="1">
    <source>
        <dbReference type="ARBA" id="ARBA00004651"/>
    </source>
</evidence>
<keyword evidence="3" id="KW-0547">Nucleotide-binding</keyword>
<sequence length="601" mass="67281">MNKLLRKLLYIFNSQEKWQIATIFLLMLVGAGLETIGVGLIPPFVSLLGNPEIIEQQEILSWLYTQLGANSHQLFLLLMSLILLIVYLFKNTYLAILTYFQYRFLYQKQMSLSARLLKLYLNSPYTFHLQRNSAELVRNVTSEVPLIFSGVLIPMLILITEMMVMVCITVLLLIAEPLSSAIAAIFLCVSIFWLNKTIRNQMNGQGLIRQEQSSQMIKWVNQGLGGIKETKVLGRELFFLKAFTKSTQAFGKANLIVGLATQLPNLFIDTMLIASVLLIVIFSLIQGRQIQSILPMLSLFAIASLRLMPSAKRIISTLTTIRYSKDSVDVVHYDLISLETTSTQASLIKSNQTSSHLFQNSIELKDIHYQYPNASKLSLLGISLSITKGQAIALVGESGSGKTTLVDVILGLLPPSQGEILVDGKNILSNLTNWQSQIGYIPQSIYLCDDTIRGNIAFGVPLEQINEEQVWKSLKAAQLGELIRNLPDQLDTLVGERGIRLSGGQRQRIGIARALYHDPEILIMDEATAALDNNTEKEFMEALESMSKDKTMIMIAHRLSTVKNCEHLYLMQQGKIIGSGTYNELLSQSIEFRLLDQSEPN</sequence>